<comment type="subcellular location">
    <subcellularLocation>
        <location evidence="1">Cell membrane</location>
        <topology evidence="1">Multi-pass membrane protein</topology>
    </subcellularLocation>
</comment>
<dbReference type="AlphaFoldDB" id="A0A7S3AKB8"/>
<name>A0A7S3AKB8_9EUKA</name>
<dbReference type="Gene3D" id="3.30.450.40">
    <property type="match status" value="1"/>
</dbReference>
<evidence type="ECO:0000256" key="7">
    <source>
        <dbReference type="ARBA" id="ARBA00023136"/>
    </source>
</evidence>
<evidence type="ECO:0000256" key="2">
    <source>
        <dbReference type="ARBA" id="ARBA00022448"/>
    </source>
</evidence>
<dbReference type="Pfam" id="PF25539">
    <property type="entry name" value="Bestrophin_2"/>
    <property type="match status" value="1"/>
</dbReference>
<proteinExistence type="predicted"/>
<dbReference type="EMBL" id="HBHX01014930">
    <property type="protein sequence ID" value="CAE0107696.1"/>
    <property type="molecule type" value="Transcribed_RNA"/>
</dbReference>
<dbReference type="PANTHER" id="PTHR33281:SF19">
    <property type="entry name" value="VOLTAGE-DEPENDENT ANION CHANNEL-FORMING PROTEIN YNEE"/>
    <property type="match status" value="1"/>
</dbReference>
<reference evidence="8" key="1">
    <citation type="submission" date="2021-01" db="EMBL/GenBank/DDBJ databases">
        <authorList>
            <person name="Corre E."/>
            <person name="Pelletier E."/>
            <person name="Niang G."/>
            <person name="Scheremetjew M."/>
            <person name="Finn R."/>
            <person name="Kale V."/>
            <person name="Holt S."/>
            <person name="Cochrane G."/>
            <person name="Meng A."/>
            <person name="Brown T."/>
            <person name="Cohen L."/>
        </authorList>
    </citation>
    <scope>NUCLEOTIDE SEQUENCE</scope>
    <source>
        <strain evidence="8">CCMP281</strain>
    </source>
</reference>
<dbReference type="InterPro" id="IPR044669">
    <property type="entry name" value="YneE/VCCN1/2-like"/>
</dbReference>
<evidence type="ECO:0000256" key="5">
    <source>
        <dbReference type="ARBA" id="ARBA00022989"/>
    </source>
</evidence>
<evidence type="ECO:0000313" key="8">
    <source>
        <dbReference type="EMBL" id="CAE0107696.1"/>
    </source>
</evidence>
<protein>
    <submittedName>
        <fullName evidence="8">Uncharacterized protein</fullName>
    </submittedName>
</protein>
<dbReference type="InterPro" id="IPR029016">
    <property type="entry name" value="GAF-like_dom_sf"/>
</dbReference>
<organism evidence="8">
    <name type="scientific">Haptolina ericina</name>
    <dbReference type="NCBI Taxonomy" id="156174"/>
    <lineage>
        <taxon>Eukaryota</taxon>
        <taxon>Haptista</taxon>
        <taxon>Haptophyta</taxon>
        <taxon>Prymnesiophyceae</taxon>
        <taxon>Prymnesiales</taxon>
        <taxon>Prymnesiaceae</taxon>
        <taxon>Haptolina</taxon>
    </lineage>
</organism>
<keyword evidence="6" id="KW-0406">Ion transport</keyword>
<dbReference type="SUPFAM" id="SSF55781">
    <property type="entry name" value="GAF domain-like"/>
    <property type="match status" value="1"/>
</dbReference>
<evidence type="ECO:0000256" key="1">
    <source>
        <dbReference type="ARBA" id="ARBA00004651"/>
    </source>
</evidence>
<keyword evidence="7" id="KW-0472">Membrane</keyword>
<evidence type="ECO:0000256" key="6">
    <source>
        <dbReference type="ARBA" id="ARBA00023065"/>
    </source>
</evidence>
<dbReference type="GO" id="GO:0005254">
    <property type="term" value="F:chloride channel activity"/>
    <property type="evidence" value="ECO:0007669"/>
    <property type="project" value="InterPro"/>
</dbReference>
<sequence length="768" mass="84003">MPKAIMRKAFEELGALYVMFWSLNSDGTFTVKADYESSKVKSVRERVRGDGQSFVSRSRQRALDAYGKGPVAIAARENAEVVVVAKEDGTTFTTVDGCDVSGQSVLQRADDLLEFGIRSVHLMPTPGGVLEYGVSGEALLSDVTLAATLEMECEAAGAAYAIYWTESRQNIAVVKDSYSTPEFKRELAQAGLSLDFADASKAFSSPLDLDNISPVATVLRTRKPVFIPDTQNYAGEFPRREIANTYNVNSIAFVPILGGVLEYGTSRGTGSTDWATVGDAMVETIPNSALNEAFNEKGATYAIFWKRNFQKGVYEVVANYESDANALNKQASLSGNTFATKSAECGLPITGDGPVAAAGRSGVEQNINIAAAKNFRRRELANEWGVGKMTLIPCATGVLEYGTVTKDKRKTTLGTEFQEAQRQYRRSVFGHDEWVEHRSADRFQKALGNLFKSGILRARYQEVGAVMAFASAVVFYDALTGGVTDLSGVKQAALLPFLPVITLPLSIFSLTAPSLGLLLVFRTNACYARWDDSRKVWGSIINKCRSVVRQSNTFFGDEYPATRGGKFRDGRRRVAAETSAFTRCLRTFLRGTSDEPILEQELKELGFTQDEVAGYMAAGNKQVYAISEIGATIRSANIDPRDRARMDETLSLLTDDIGACERIFKTPIPTVYTAHTSRFVGTWLGLLPLALYGIDPSWNHLVTIPAVGLVTFFLLGIEELGLQIEEPFSILPIESFCDASIYPALNAMVLTEDKERAKTKAFKEKALP</sequence>
<accession>A0A7S3AKB8</accession>
<dbReference type="GO" id="GO:0005886">
    <property type="term" value="C:plasma membrane"/>
    <property type="evidence" value="ECO:0007669"/>
    <property type="project" value="UniProtKB-SubCell"/>
</dbReference>
<evidence type="ECO:0000256" key="4">
    <source>
        <dbReference type="ARBA" id="ARBA00022692"/>
    </source>
</evidence>
<keyword evidence="5" id="KW-1133">Transmembrane helix</keyword>
<dbReference type="PANTHER" id="PTHR33281">
    <property type="entry name" value="UPF0187 PROTEIN YNEE"/>
    <property type="match status" value="1"/>
</dbReference>
<gene>
    <name evidence="8" type="ORF">HERI1096_LOCUS8355</name>
</gene>
<evidence type="ECO:0000256" key="3">
    <source>
        <dbReference type="ARBA" id="ARBA00022475"/>
    </source>
</evidence>
<keyword evidence="4" id="KW-0812">Transmembrane</keyword>
<keyword evidence="2" id="KW-0813">Transport</keyword>
<keyword evidence="3" id="KW-1003">Cell membrane</keyword>